<dbReference type="GO" id="GO:0005789">
    <property type="term" value="C:endoplasmic reticulum membrane"/>
    <property type="evidence" value="ECO:0007669"/>
    <property type="project" value="UniProtKB-SubCell"/>
</dbReference>
<feature type="domain" description="TLC" evidence="12">
    <location>
        <begin position="144"/>
        <end position="360"/>
    </location>
</feature>
<feature type="compositionally biased region" description="Acidic residues" evidence="10">
    <location>
        <begin position="369"/>
        <end position="378"/>
    </location>
</feature>
<keyword evidence="3" id="KW-0808">Transferase</keyword>
<feature type="compositionally biased region" description="Polar residues" evidence="10">
    <location>
        <begin position="379"/>
        <end position="388"/>
    </location>
</feature>
<feature type="transmembrane region" description="Helical" evidence="11">
    <location>
        <begin position="327"/>
        <end position="349"/>
    </location>
</feature>
<gene>
    <name evidence="13" type="ORF">N7494_000757</name>
</gene>
<sequence>MASYSATGGATRRRAKAENKSQVQPNGHTRHNSGDVKRRESRSWIRRFKYRAVKHTWLVPLILILAFLSLYALNPTPNNIIHRFIFLSYEQPPLEEGGPVQYGKGLWDIAFVSFYTIVLSFTREFIMQELLAPFAKLCGIRSARKQARFMEQMYSAIYFGSTGVAGLYVMSKTPVWYFRTAGMYEGFPHRTHEAAFKFYYLFEAAYWAQQAIVMLLGLEERRKDFKELVAHHIVTLALIGLSYRFHFTYIGVAIYTTHDISDFFLAVSKSFHYTGSDLIIPFYTLNVFAWIYLRHYLNLRVLYSLLTEFRTIGPYELNWETQQYKCWISNIITFALLAMLQSLNLFWLYCLGRSSWKFLSTGEKKDDRSDDSEPEEDAQVQQNGSAKH</sequence>
<feature type="region of interest" description="Disordered" evidence="10">
    <location>
        <begin position="1"/>
        <end position="38"/>
    </location>
</feature>
<keyword evidence="5" id="KW-0256">Endoplasmic reticulum</keyword>
<keyword evidence="8" id="KW-0325">Glycoprotein</keyword>
<evidence type="ECO:0000256" key="9">
    <source>
        <dbReference type="PROSITE-ProRule" id="PRU00205"/>
    </source>
</evidence>
<dbReference type="PROSITE" id="PS50922">
    <property type="entry name" value="TLC"/>
    <property type="match status" value="1"/>
</dbReference>
<keyword evidence="6 11" id="KW-1133">Transmembrane helix</keyword>
<feature type="transmembrane region" description="Helical" evidence="11">
    <location>
        <begin position="198"/>
        <end position="218"/>
    </location>
</feature>
<dbReference type="PIRSF" id="PIRSF005225">
    <property type="entry name" value="LAG1_LAC1"/>
    <property type="match status" value="1"/>
</dbReference>
<comment type="similarity">
    <text evidence="2">Belongs to the sphingosine N-acyltransferase family.</text>
</comment>
<evidence type="ECO:0000256" key="8">
    <source>
        <dbReference type="ARBA" id="ARBA00023180"/>
    </source>
</evidence>
<dbReference type="PANTHER" id="PTHR12560:SF11">
    <property type="entry name" value="CERAMIDE SYNTHASE LAC1-RELATED"/>
    <property type="match status" value="1"/>
</dbReference>
<feature type="compositionally biased region" description="Low complexity" evidence="10">
    <location>
        <begin position="1"/>
        <end position="10"/>
    </location>
</feature>
<evidence type="ECO:0000256" key="2">
    <source>
        <dbReference type="ARBA" id="ARBA00009808"/>
    </source>
</evidence>
<keyword evidence="14" id="KW-1185">Reference proteome</keyword>
<name>A0AAD6D8S6_9EURO</name>
<evidence type="ECO:0000256" key="4">
    <source>
        <dbReference type="ARBA" id="ARBA00022692"/>
    </source>
</evidence>
<feature type="transmembrane region" description="Helical" evidence="11">
    <location>
        <begin position="109"/>
        <end position="135"/>
    </location>
</feature>
<dbReference type="InterPro" id="IPR006634">
    <property type="entry name" value="TLC-dom"/>
</dbReference>
<feature type="region of interest" description="Disordered" evidence="10">
    <location>
        <begin position="361"/>
        <end position="388"/>
    </location>
</feature>
<dbReference type="SMART" id="SM00724">
    <property type="entry name" value="TLC"/>
    <property type="match status" value="1"/>
</dbReference>
<evidence type="ECO:0000256" key="3">
    <source>
        <dbReference type="ARBA" id="ARBA00022679"/>
    </source>
</evidence>
<proteinExistence type="inferred from homology"/>
<feature type="transmembrane region" description="Helical" evidence="11">
    <location>
        <begin position="156"/>
        <end position="178"/>
    </location>
</feature>
<dbReference type="EMBL" id="JAQIZZ010000001">
    <property type="protein sequence ID" value="KAJ5556842.1"/>
    <property type="molecule type" value="Genomic_DNA"/>
</dbReference>
<dbReference type="Pfam" id="PF03798">
    <property type="entry name" value="TRAM_LAG1_CLN8"/>
    <property type="match status" value="1"/>
</dbReference>
<feature type="transmembrane region" description="Helical" evidence="11">
    <location>
        <begin position="56"/>
        <end position="73"/>
    </location>
</feature>
<evidence type="ECO:0000256" key="7">
    <source>
        <dbReference type="ARBA" id="ARBA00023136"/>
    </source>
</evidence>
<evidence type="ECO:0000256" key="1">
    <source>
        <dbReference type="ARBA" id="ARBA00004477"/>
    </source>
</evidence>
<feature type="transmembrane region" description="Helical" evidence="11">
    <location>
        <begin position="230"/>
        <end position="255"/>
    </location>
</feature>
<evidence type="ECO:0000256" key="5">
    <source>
        <dbReference type="ARBA" id="ARBA00022824"/>
    </source>
</evidence>
<dbReference type="Proteomes" id="UP001220324">
    <property type="component" value="Unassembled WGS sequence"/>
</dbReference>
<evidence type="ECO:0000256" key="10">
    <source>
        <dbReference type="SAM" id="MobiDB-lite"/>
    </source>
</evidence>
<evidence type="ECO:0000256" key="6">
    <source>
        <dbReference type="ARBA" id="ARBA00022989"/>
    </source>
</evidence>
<dbReference type="GO" id="GO:0050291">
    <property type="term" value="F:sphingosine N-acyltransferase activity"/>
    <property type="evidence" value="ECO:0007669"/>
    <property type="project" value="InterPro"/>
</dbReference>
<reference evidence="13 14" key="1">
    <citation type="journal article" date="2023" name="IMA Fungus">
        <title>Comparative genomic study of the Penicillium genus elucidates a diverse pangenome and 15 lateral gene transfer events.</title>
        <authorList>
            <person name="Petersen C."/>
            <person name="Sorensen T."/>
            <person name="Nielsen M.R."/>
            <person name="Sondergaard T.E."/>
            <person name="Sorensen J.L."/>
            <person name="Fitzpatrick D.A."/>
            <person name="Frisvad J.C."/>
            <person name="Nielsen K.L."/>
        </authorList>
    </citation>
    <scope>NUCLEOTIDE SEQUENCE [LARGE SCALE GENOMIC DNA]</scope>
    <source>
        <strain evidence="13 14">IBT 35679</strain>
    </source>
</reference>
<dbReference type="AlphaFoldDB" id="A0AAD6D8S6"/>
<evidence type="ECO:0000259" key="12">
    <source>
        <dbReference type="PROSITE" id="PS50922"/>
    </source>
</evidence>
<comment type="caution">
    <text evidence="13">The sequence shown here is derived from an EMBL/GenBank/DDBJ whole genome shotgun (WGS) entry which is preliminary data.</text>
</comment>
<feature type="transmembrane region" description="Helical" evidence="11">
    <location>
        <begin position="275"/>
        <end position="293"/>
    </location>
</feature>
<comment type="subcellular location">
    <subcellularLocation>
        <location evidence="1">Endoplasmic reticulum membrane</location>
        <topology evidence="1">Multi-pass membrane protein</topology>
    </subcellularLocation>
</comment>
<evidence type="ECO:0000256" key="11">
    <source>
        <dbReference type="SAM" id="Phobius"/>
    </source>
</evidence>
<protein>
    <recommendedName>
        <fullName evidence="12">TLC domain-containing protein</fullName>
    </recommendedName>
</protein>
<evidence type="ECO:0000313" key="13">
    <source>
        <dbReference type="EMBL" id="KAJ5556842.1"/>
    </source>
</evidence>
<keyword evidence="7 9" id="KW-0472">Membrane</keyword>
<dbReference type="InterPro" id="IPR016439">
    <property type="entry name" value="Lag1/Lac1-like"/>
</dbReference>
<dbReference type="PANTHER" id="PTHR12560">
    <property type="entry name" value="LONGEVITY ASSURANCE FACTOR 1 LAG1"/>
    <property type="match status" value="1"/>
</dbReference>
<dbReference type="GO" id="GO:0046513">
    <property type="term" value="P:ceramide biosynthetic process"/>
    <property type="evidence" value="ECO:0007669"/>
    <property type="project" value="InterPro"/>
</dbReference>
<evidence type="ECO:0000313" key="14">
    <source>
        <dbReference type="Proteomes" id="UP001220324"/>
    </source>
</evidence>
<accession>A0AAD6D8S6</accession>
<organism evidence="13 14">
    <name type="scientific">Penicillium frequentans</name>
    <dbReference type="NCBI Taxonomy" id="3151616"/>
    <lineage>
        <taxon>Eukaryota</taxon>
        <taxon>Fungi</taxon>
        <taxon>Dikarya</taxon>
        <taxon>Ascomycota</taxon>
        <taxon>Pezizomycotina</taxon>
        <taxon>Eurotiomycetes</taxon>
        <taxon>Eurotiomycetidae</taxon>
        <taxon>Eurotiales</taxon>
        <taxon>Aspergillaceae</taxon>
        <taxon>Penicillium</taxon>
    </lineage>
</organism>
<keyword evidence="4 9" id="KW-0812">Transmembrane</keyword>